<dbReference type="InterPro" id="IPR001915">
    <property type="entry name" value="Peptidase_M48"/>
</dbReference>
<dbReference type="OrthoDB" id="9810445at2"/>
<evidence type="ECO:0000256" key="7">
    <source>
        <dbReference type="SAM" id="Phobius"/>
    </source>
</evidence>
<dbReference type="GO" id="GO:0016020">
    <property type="term" value="C:membrane"/>
    <property type="evidence" value="ECO:0007669"/>
    <property type="project" value="TreeGrafter"/>
</dbReference>
<evidence type="ECO:0000313" key="11">
    <source>
        <dbReference type="Proteomes" id="UP000029868"/>
    </source>
</evidence>
<keyword evidence="2" id="KW-0479">Metal-binding</keyword>
<evidence type="ECO:0000256" key="5">
    <source>
        <dbReference type="ARBA" id="ARBA00023049"/>
    </source>
</evidence>
<organism evidence="10 11">
    <name type="scientific">Colwellia psychrerythraea</name>
    <name type="common">Vibrio psychroerythus</name>
    <dbReference type="NCBI Taxonomy" id="28229"/>
    <lineage>
        <taxon>Bacteria</taxon>
        <taxon>Pseudomonadati</taxon>
        <taxon>Pseudomonadota</taxon>
        <taxon>Gammaproteobacteria</taxon>
        <taxon>Alteromonadales</taxon>
        <taxon>Colwelliaceae</taxon>
        <taxon>Colwellia</taxon>
    </lineage>
</organism>
<dbReference type="InterPro" id="IPR051156">
    <property type="entry name" value="Mito/Outer_Membr_Metalloprot"/>
</dbReference>
<keyword evidence="7" id="KW-1133">Transmembrane helix</keyword>
<comment type="cofactor">
    <cofactor evidence="6">
        <name>Zn(2+)</name>
        <dbReference type="ChEBI" id="CHEBI:29105"/>
    </cofactor>
    <text evidence="6">Binds 1 zinc ion per subunit.</text>
</comment>
<dbReference type="GO" id="GO:0004222">
    <property type="term" value="F:metalloendopeptidase activity"/>
    <property type="evidence" value="ECO:0007669"/>
    <property type="project" value="InterPro"/>
</dbReference>
<dbReference type="EMBL" id="JQEC01000015">
    <property type="protein sequence ID" value="KGJ95231.1"/>
    <property type="molecule type" value="Genomic_DNA"/>
</dbReference>
<evidence type="ECO:0000256" key="2">
    <source>
        <dbReference type="ARBA" id="ARBA00022723"/>
    </source>
</evidence>
<evidence type="ECO:0000256" key="3">
    <source>
        <dbReference type="ARBA" id="ARBA00022801"/>
    </source>
</evidence>
<dbReference type="PANTHER" id="PTHR22726">
    <property type="entry name" value="METALLOENDOPEPTIDASE OMA1"/>
    <property type="match status" value="1"/>
</dbReference>
<gene>
    <name evidence="10" type="ORF">GAB14E_2013</name>
</gene>
<sequence length="345" mass="39360">MLIEGIYLDGKTSKRNAARLEVNSNHKITAIHLTEQQKILSFEHQSYVVESRLGNTPREITFDDEQLFVCDNHEEIDKLITWQTSNSSNQYSWLYHLENNSKLIFISTITTVILLYGIVVYGIPSTAKLMAHNVPYFTSAQLFSSLDILDETVFEPSTLPAKRQQEIRTLVAPYLSNHKSLQPKLEFRSGMEANALALPNGVIVFTDDFVNLTQTDDELVAVLFHELGHLTQKHMTQRIIQDAMLTIMVIFITGDVETFDLVTGLPTLLLDLTYSREFETEADTYALTLLNKHDIPLQSFVDAMTNLENYYLKENEGKVLGTVNDFFSTHPKTSERIILVETFKE</sequence>
<evidence type="ECO:0000256" key="1">
    <source>
        <dbReference type="ARBA" id="ARBA00022670"/>
    </source>
</evidence>
<keyword evidence="7" id="KW-0472">Membrane</keyword>
<name>A0A099KXB8_COLPS</name>
<feature type="domain" description="DUF7092" evidence="9">
    <location>
        <begin position="3"/>
        <end position="80"/>
    </location>
</feature>
<evidence type="ECO:0000256" key="6">
    <source>
        <dbReference type="RuleBase" id="RU003983"/>
    </source>
</evidence>
<protein>
    <submittedName>
        <fullName evidence="10">Peptidase M48 Ste24p</fullName>
    </submittedName>
</protein>
<comment type="similarity">
    <text evidence="6">Belongs to the peptidase M48 family.</text>
</comment>
<keyword evidence="3 6" id="KW-0378">Hydrolase</keyword>
<reference evidence="10 11" key="1">
    <citation type="submission" date="2014-08" db="EMBL/GenBank/DDBJ databases">
        <title>Genomic and Phenotypic Diversity of Colwellia psychrerythraea strains from Disparate Marine Basins.</title>
        <authorList>
            <person name="Techtmann S.M."/>
            <person name="Stelling S.C."/>
            <person name="Utturkar S.M."/>
            <person name="Alshibli N."/>
            <person name="Harris A."/>
            <person name="Brown S.D."/>
            <person name="Hazen T.C."/>
        </authorList>
    </citation>
    <scope>NUCLEOTIDE SEQUENCE [LARGE SCALE GENOMIC DNA]</scope>
    <source>
        <strain evidence="10 11">GAB14E</strain>
    </source>
</reference>
<dbReference type="PANTHER" id="PTHR22726:SF1">
    <property type="entry name" value="METALLOENDOPEPTIDASE OMA1, MITOCHONDRIAL"/>
    <property type="match status" value="1"/>
</dbReference>
<dbReference type="CDD" id="cd07332">
    <property type="entry name" value="M48C_Oma1_like"/>
    <property type="match status" value="1"/>
</dbReference>
<dbReference type="GO" id="GO:0046872">
    <property type="term" value="F:metal ion binding"/>
    <property type="evidence" value="ECO:0007669"/>
    <property type="project" value="UniProtKB-KW"/>
</dbReference>
<feature type="transmembrane region" description="Helical" evidence="7">
    <location>
        <begin position="103"/>
        <end position="123"/>
    </location>
</feature>
<evidence type="ECO:0000259" key="8">
    <source>
        <dbReference type="Pfam" id="PF01435"/>
    </source>
</evidence>
<dbReference type="GO" id="GO:0051603">
    <property type="term" value="P:proteolysis involved in protein catabolic process"/>
    <property type="evidence" value="ECO:0007669"/>
    <property type="project" value="TreeGrafter"/>
</dbReference>
<dbReference type="Gene3D" id="3.30.2010.10">
    <property type="entry name" value="Metalloproteases ('zincins'), catalytic domain"/>
    <property type="match status" value="1"/>
</dbReference>
<dbReference type="RefSeq" id="WP_033081673.1">
    <property type="nucleotide sequence ID" value="NZ_JQEC01000015.1"/>
</dbReference>
<dbReference type="Proteomes" id="UP000029868">
    <property type="component" value="Unassembled WGS sequence"/>
</dbReference>
<comment type="caution">
    <text evidence="10">The sequence shown here is derived from an EMBL/GenBank/DDBJ whole genome shotgun (WGS) entry which is preliminary data.</text>
</comment>
<evidence type="ECO:0000256" key="4">
    <source>
        <dbReference type="ARBA" id="ARBA00022833"/>
    </source>
</evidence>
<accession>A0A099KXB8</accession>
<feature type="domain" description="Peptidase M48" evidence="8">
    <location>
        <begin position="163"/>
        <end position="337"/>
    </location>
</feature>
<keyword evidence="5 6" id="KW-0482">Metalloprotease</keyword>
<keyword evidence="1 6" id="KW-0645">Protease</keyword>
<keyword evidence="4 6" id="KW-0862">Zinc</keyword>
<dbReference type="Pfam" id="PF23368">
    <property type="entry name" value="DUF7092"/>
    <property type="match status" value="1"/>
</dbReference>
<dbReference type="PATRIC" id="fig|28229.3.peg.1624"/>
<evidence type="ECO:0000259" key="9">
    <source>
        <dbReference type="Pfam" id="PF23368"/>
    </source>
</evidence>
<dbReference type="InterPro" id="IPR055518">
    <property type="entry name" value="DUF7092"/>
</dbReference>
<evidence type="ECO:0000313" key="10">
    <source>
        <dbReference type="EMBL" id="KGJ95231.1"/>
    </source>
</evidence>
<dbReference type="AlphaFoldDB" id="A0A099KXB8"/>
<keyword evidence="7" id="KW-0812">Transmembrane</keyword>
<proteinExistence type="inferred from homology"/>
<dbReference type="Pfam" id="PF01435">
    <property type="entry name" value="Peptidase_M48"/>
    <property type="match status" value="1"/>
</dbReference>